<gene>
    <name evidence="1" type="ORF">L3V18_04265</name>
</gene>
<dbReference type="EMBL" id="JAKJPO010000001">
    <property type="protein sequence ID" value="MCF7221003.1"/>
    <property type="molecule type" value="Genomic_DNA"/>
</dbReference>
<sequence>MWKWISRLLSPKNPPAAHPLPPAELAALVDLNMLDLNLAEARALLQQDDPLPAAIRQRLETFSLAANALASQVPSPGRRSSHWCTLRRSARQLNAEFECLRADLHRELRRSTTTAEEGMKTTPG</sequence>
<comment type="caution">
    <text evidence="1">The sequence shown here is derived from an EMBL/GenBank/DDBJ whole genome shotgun (WGS) entry which is preliminary data.</text>
</comment>
<evidence type="ECO:0000313" key="2">
    <source>
        <dbReference type="Proteomes" id="UP001430796"/>
    </source>
</evidence>
<reference evidence="1 2" key="1">
    <citation type="submission" date="2022-01" db="EMBL/GenBank/DDBJ databases">
        <title>Lysobacter chinensis sp. nov., a bacterium isolated from cow dung compost.</title>
        <authorList>
            <person name="Liu Y."/>
        </authorList>
    </citation>
    <scope>NUCLEOTIDE SEQUENCE [LARGE SCALE GENOMIC DNA]</scope>
    <source>
        <strain evidence="1 2">TLK-CK17</strain>
    </source>
</reference>
<dbReference type="RefSeq" id="WP_237053350.1">
    <property type="nucleotide sequence ID" value="NZ_JAKJPO010000001.1"/>
</dbReference>
<proteinExistence type="predicted"/>
<evidence type="ECO:0000313" key="1">
    <source>
        <dbReference type="EMBL" id="MCF7221003.1"/>
    </source>
</evidence>
<name>A0ABS9HQS5_9GAMM</name>
<keyword evidence="2" id="KW-1185">Reference proteome</keyword>
<reference evidence="1 2" key="3">
    <citation type="submission" date="2022-01" db="EMBL/GenBank/DDBJ databases">
        <authorList>
            <person name="Zhou L.Y."/>
        </authorList>
    </citation>
    <scope>NUCLEOTIDE SEQUENCE [LARGE SCALE GENOMIC DNA]</scope>
    <source>
        <strain evidence="1 2">TLK-CK17</strain>
    </source>
</reference>
<reference evidence="2" key="2">
    <citation type="submission" date="2022-01" db="EMBL/GenBank/DDBJ databases">
        <title>Lysobacter chinensis sp. nov., a bacterium isolated from cow dung compost.</title>
        <authorList>
            <person name="Zhou L.Y."/>
        </authorList>
    </citation>
    <scope>NUCLEOTIDE SEQUENCE [LARGE SCALE GENOMIC DNA]</scope>
    <source>
        <strain evidence="2">TLK-CK17</strain>
    </source>
</reference>
<protein>
    <submittedName>
        <fullName evidence="1">Uncharacterized protein</fullName>
    </submittedName>
</protein>
<organism evidence="1 2">
    <name type="scientific">Marilutibacter chinensis</name>
    <dbReference type="NCBI Taxonomy" id="2912247"/>
    <lineage>
        <taxon>Bacteria</taxon>
        <taxon>Pseudomonadati</taxon>
        <taxon>Pseudomonadota</taxon>
        <taxon>Gammaproteobacteria</taxon>
        <taxon>Lysobacterales</taxon>
        <taxon>Lysobacteraceae</taxon>
        <taxon>Marilutibacter</taxon>
    </lineage>
</organism>
<accession>A0ABS9HQS5</accession>
<dbReference type="Proteomes" id="UP001430796">
    <property type="component" value="Unassembled WGS sequence"/>
</dbReference>